<dbReference type="Gene3D" id="2.170.130.10">
    <property type="entry name" value="TonB-dependent receptor, plug domain"/>
    <property type="match status" value="1"/>
</dbReference>
<keyword evidence="6 7" id="KW-0998">Cell outer membrane</keyword>
<dbReference type="PANTHER" id="PTHR40980:SF3">
    <property type="entry name" value="TONB-DEPENDENT RECEPTOR-LIKE BETA-BARREL DOMAIN-CONTAINING PROTEIN"/>
    <property type="match status" value="1"/>
</dbReference>
<dbReference type="RefSeq" id="WP_114065473.1">
    <property type="nucleotide sequence ID" value="NZ_CP030850.1"/>
</dbReference>
<dbReference type="Pfam" id="PF07715">
    <property type="entry name" value="Plug"/>
    <property type="match status" value="1"/>
</dbReference>
<feature type="region of interest" description="Disordered" evidence="8">
    <location>
        <begin position="573"/>
        <end position="592"/>
    </location>
</feature>
<evidence type="ECO:0000256" key="1">
    <source>
        <dbReference type="ARBA" id="ARBA00004571"/>
    </source>
</evidence>
<keyword evidence="5 7" id="KW-0472">Membrane</keyword>
<evidence type="ECO:0000256" key="6">
    <source>
        <dbReference type="ARBA" id="ARBA00023237"/>
    </source>
</evidence>
<keyword evidence="12" id="KW-0675">Receptor</keyword>
<dbReference type="Gene3D" id="2.40.170.20">
    <property type="entry name" value="TonB-dependent receptor, beta-barrel domain"/>
    <property type="match status" value="1"/>
</dbReference>
<keyword evidence="13" id="KW-1185">Reference proteome</keyword>
<accession>A0A344TDG5</accession>
<evidence type="ECO:0000313" key="13">
    <source>
        <dbReference type="Proteomes" id="UP000251993"/>
    </source>
</evidence>
<organism evidence="12 13">
    <name type="scientific">Runella rosea</name>
    <dbReference type="NCBI Taxonomy" id="2259595"/>
    <lineage>
        <taxon>Bacteria</taxon>
        <taxon>Pseudomonadati</taxon>
        <taxon>Bacteroidota</taxon>
        <taxon>Cytophagia</taxon>
        <taxon>Cytophagales</taxon>
        <taxon>Spirosomataceae</taxon>
        <taxon>Runella</taxon>
    </lineage>
</organism>
<gene>
    <name evidence="12" type="ORF">DR864_02545</name>
</gene>
<dbReference type="Gene3D" id="2.60.40.1120">
    <property type="entry name" value="Carboxypeptidase-like, regulatory domain"/>
    <property type="match status" value="1"/>
</dbReference>
<feature type="signal peptide" evidence="9">
    <location>
        <begin position="1"/>
        <end position="20"/>
    </location>
</feature>
<evidence type="ECO:0000256" key="4">
    <source>
        <dbReference type="ARBA" id="ARBA00022692"/>
    </source>
</evidence>
<evidence type="ECO:0000256" key="5">
    <source>
        <dbReference type="ARBA" id="ARBA00023136"/>
    </source>
</evidence>
<dbReference type="SUPFAM" id="SSF49464">
    <property type="entry name" value="Carboxypeptidase regulatory domain-like"/>
    <property type="match status" value="1"/>
</dbReference>
<dbReference type="Proteomes" id="UP000251993">
    <property type="component" value="Chromosome"/>
</dbReference>
<evidence type="ECO:0000256" key="8">
    <source>
        <dbReference type="SAM" id="MobiDB-lite"/>
    </source>
</evidence>
<dbReference type="InterPro" id="IPR041700">
    <property type="entry name" value="OMP_b-brl_3"/>
</dbReference>
<evidence type="ECO:0000259" key="11">
    <source>
        <dbReference type="Pfam" id="PF14905"/>
    </source>
</evidence>
<keyword evidence="4 7" id="KW-0812">Transmembrane</keyword>
<dbReference type="InterPro" id="IPR039426">
    <property type="entry name" value="TonB-dep_rcpt-like"/>
</dbReference>
<dbReference type="Pfam" id="PF14905">
    <property type="entry name" value="OMP_b-brl_3"/>
    <property type="match status" value="1"/>
</dbReference>
<dbReference type="AlphaFoldDB" id="A0A344TDG5"/>
<dbReference type="Pfam" id="PF13715">
    <property type="entry name" value="CarbopepD_reg_2"/>
    <property type="match status" value="1"/>
</dbReference>
<evidence type="ECO:0000313" key="12">
    <source>
        <dbReference type="EMBL" id="AXE16686.1"/>
    </source>
</evidence>
<dbReference type="EMBL" id="CP030850">
    <property type="protein sequence ID" value="AXE16686.1"/>
    <property type="molecule type" value="Genomic_DNA"/>
</dbReference>
<evidence type="ECO:0000256" key="9">
    <source>
        <dbReference type="SAM" id="SignalP"/>
    </source>
</evidence>
<dbReference type="PROSITE" id="PS52016">
    <property type="entry name" value="TONB_DEPENDENT_REC_3"/>
    <property type="match status" value="1"/>
</dbReference>
<feature type="chain" id="PRO_5016905817" evidence="9">
    <location>
        <begin position="21"/>
        <end position="821"/>
    </location>
</feature>
<keyword evidence="9" id="KW-0732">Signal</keyword>
<sequence length="821" mass="92116">MLRKILLLPLLLHISLAAFTQSGSFIKGKLVDSLTTEPLAFATIRLESKSQGSMVKGEVADDKGSFQFVGLKDDKYVIKVEYVGYKTRYIEVSYDKASQRLDLGSIALSPSSQQLDVVTVTGIKPNVVATLEKQVFKAEQFEVARGGTATDVLKNIPSVMVNAEGEITVRGSKGFLILVNGKPSQIDAATILSQIPANTIEKIEMITAPSAKYDADGKAGIINIVTKTGTNDGLSLTTNVQYGLPRLKAYENATEPLRYGADATLNYRKGKWDVTVSGNYLKNDIAGRREGDVYTIINNVLTQFPSDGERSLKRDNYGARASVIYTISKSDELSAGVYLGARDQYRTADIYYRNNTKTNLLTNQVVGRTQYFNPNLVLKSGEFKVLNLDYTHKFKNASTLSVSGLYENALIDGFTKNSNININNLRDTLQYTLNTGSNPLQALRLKADYEKQIGIGKLSLGYQYRQQNQEGVFVYSDKNGNNQPLVVNPAFTANVAIYNRIHGLYAQYAGKYKKLEFSSGMRYENALREFTDDRGGQPNDLKLSNLFPSANLLYDMGKDLRLKAAYSRRVQRSTNNELNPYPEREHSETLEQGDPNIRPEFVGIYELGLTKDFKKVSLYWNVYRQQITDIVNRVNSVYNDTILNRIYTNAGKARLMGSEIGVTISLVKKLKIFVGGNVYNLKIKGTLFDKSVVVNSQGWVYSINSNLNYQISPTLSTQFNLSYLSARNTAQGEDSRFYQPNFSVKKSFMNNKMSVSLLWQNTSFGKMKVNEQRISTWGSNFYTTTNYIQETNIFLLNLSYSFNKTDRKTKLPSSEFGEREF</sequence>
<reference evidence="12 13" key="1">
    <citation type="submission" date="2018-07" db="EMBL/GenBank/DDBJ databases">
        <title>Genome sequencing of Runella.</title>
        <authorList>
            <person name="Baek M.-G."/>
            <person name="Yi H."/>
        </authorList>
    </citation>
    <scope>NUCLEOTIDE SEQUENCE [LARGE SCALE GENOMIC DNA]</scope>
    <source>
        <strain evidence="12 13">HYN0085</strain>
    </source>
</reference>
<evidence type="ECO:0000256" key="7">
    <source>
        <dbReference type="PROSITE-ProRule" id="PRU01360"/>
    </source>
</evidence>
<dbReference type="SUPFAM" id="SSF56935">
    <property type="entry name" value="Porins"/>
    <property type="match status" value="1"/>
</dbReference>
<dbReference type="PANTHER" id="PTHR40980">
    <property type="entry name" value="PLUG DOMAIN-CONTAINING PROTEIN"/>
    <property type="match status" value="1"/>
</dbReference>
<dbReference type="InterPro" id="IPR012910">
    <property type="entry name" value="Plug_dom"/>
</dbReference>
<keyword evidence="3 7" id="KW-1134">Transmembrane beta strand</keyword>
<feature type="domain" description="Outer membrane protein beta-barrel" evidence="11">
    <location>
        <begin position="392"/>
        <end position="800"/>
    </location>
</feature>
<name>A0A344TDG5_9BACT</name>
<dbReference type="InterPro" id="IPR008969">
    <property type="entry name" value="CarboxyPept-like_regulatory"/>
</dbReference>
<keyword evidence="2 7" id="KW-0813">Transport</keyword>
<dbReference type="KEGG" id="run:DR864_02545"/>
<evidence type="ECO:0000259" key="10">
    <source>
        <dbReference type="Pfam" id="PF07715"/>
    </source>
</evidence>
<dbReference type="InterPro" id="IPR037066">
    <property type="entry name" value="Plug_dom_sf"/>
</dbReference>
<evidence type="ECO:0000256" key="2">
    <source>
        <dbReference type="ARBA" id="ARBA00022448"/>
    </source>
</evidence>
<protein>
    <submittedName>
        <fullName evidence="12">TonB-dependent receptor</fullName>
    </submittedName>
</protein>
<comment type="subcellular location">
    <subcellularLocation>
        <location evidence="1 7">Cell outer membrane</location>
        <topology evidence="1 7">Multi-pass membrane protein</topology>
    </subcellularLocation>
</comment>
<dbReference type="InterPro" id="IPR036942">
    <property type="entry name" value="Beta-barrel_TonB_sf"/>
</dbReference>
<evidence type="ECO:0000256" key="3">
    <source>
        <dbReference type="ARBA" id="ARBA00022452"/>
    </source>
</evidence>
<proteinExistence type="inferred from homology"/>
<dbReference type="GO" id="GO:0009279">
    <property type="term" value="C:cell outer membrane"/>
    <property type="evidence" value="ECO:0007669"/>
    <property type="project" value="UniProtKB-SubCell"/>
</dbReference>
<comment type="similarity">
    <text evidence="7">Belongs to the TonB-dependent receptor family.</text>
</comment>
<dbReference type="OrthoDB" id="905812at2"/>
<feature type="domain" description="TonB-dependent receptor plug" evidence="10">
    <location>
        <begin position="133"/>
        <end position="220"/>
    </location>
</feature>